<dbReference type="InterPro" id="IPR035979">
    <property type="entry name" value="RBD_domain_sf"/>
</dbReference>
<dbReference type="CDD" id="cd00590">
    <property type="entry name" value="RRM_SF"/>
    <property type="match status" value="3"/>
</dbReference>
<protein>
    <recommendedName>
        <fullName evidence="4">RRM domain-containing protein</fullName>
    </recommendedName>
</protein>
<reference evidence="5" key="1">
    <citation type="submission" date="2023-10" db="EMBL/GenBank/DDBJ databases">
        <title>Chromosome-level genome of the transformable northern wattle, Acacia crassicarpa.</title>
        <authorList>
            <person name="Massaro I."/>
            <person name="Sinha N.R."/>
            <person name="Poethig S."/>
            <person name="Leichty A.R."/>
        </authorList>
    </citation>
    <scope>NUCLEOTIDE SEQUENCE</scope>
    <source>
        <strain evidence="5">Acra3RX</strain>
        <tissue evidence="5">Leaf</tissue>
    </source>
</reference>
<dbReference type="PANTHER" id="PTHR21245">
    <property type="entry name" value="HETEROGENEOUS NUCLEAR RIBONUCLEOPROTEIN"/>
    <property type="match status" value="1"/>
</dbReference>
<dbReference type="SMART" id="SM00360">
    <property type="entry name" value="RRM"/>
    <property type="match status" value="3"/>
</dbReference>
<feature type="region of interest" description="Disordered" evidence="3">
    <location>
        <begin position="218"/>
        <end position="383"/>
    </location>
</feature>
<dbReference type="InterPro" id="IPR000504">
    <property type="entry name" value="RRM_dom"/>
</dbReference>
<feature type="compositionally biased region" description="Polar residues" evidence="3">
    <location>
        <begin position="29"/>
        <end position="44"/>
    </location>
</feature>
<dbReference type="InterPro" id="IPR012677">
    <property type="entry name" value="Nucleotide-bd_a/b_plait_sf"/>
</dbReference>
<dbReference type="Gene3D" id="3.30.70.330">
    <property type="match status" value="3"/>
</dbReference>
<feature type="compositionally biased region" description="Basic and acidic residues" evidence="3">
    <location>
        <begin position="334"/>
        <end position="343"/>
    </location>
</feature>
<dbReference type="Proteomes" id="UP001293593">
    <property type="component" value="Unassembled WGS sequence"/>
</dbReference>
<dbReference type="FunFam" id="3.30.70.330:FF:000187">
    <property type="entry name" value="Heterogeneous nuclear ribonucleoprotein Q"/>
    <property type="match status" value="1"/>
</dbReference>
<dbReference type="AlphaFoldDB" id="A0AAE1MCE3"/>
<feature type="compositionally biased region" description="Basic residues" evidence="3">
    <location>
        <begin position="93"/>
        <end position="103"/>
    </location>
</feature>
<dbReference type="GO" id="GO:0003723">
    <property type="term" value="F:RNA binding"/>
    <property type="evidence" value="ECO:0007669"/>
    <property type="project" value="UniProtKB-UniRule"/>
</dbReference>
<evidence type="ECO:0000256" key="2">
    <source>
        <dbReference type="PROSITE-ProRule" id="PRU00176"/>
    </source>
</evidence>
<evidence type="ECO:0000256" key="3">
    <source>
        <dbReference type="SAM" id="MobiDB-lite"/>
    </source>
</evidence>
<evidence type="ECO:0000313" key="5">
    <source>
        <dbReference type="EMBL" id="KAK4262087.1"/>
    </source>
</evidence>
<dbReference type="SUPFAM" id="SSF54928">
    <property type="entry name" value="RNA-binding domain, RBD"/>
    <property type="match status" value="2"/>
</dbReference>
<feature type="region of interest" description="Disordered" evidence="3">
    <location>
        <begin position="1"/>
        <end position="132"/>
    </location>
</feature>
<feature type="compositionally biased region" description="Basic and acidic residues" evidence="3">
    <location>
        <begin position="272"/>
        <end position="301"/>
    </location>
</feature>
<keyword evidence="6" id="KW-1185">Reference proteome</keyword>
<gene>
    <name evidence="5" type="ORF">QN277_027695</name>
</gene>
<feature type="compositionally biased region" description="Polar residues" evidence="3">
    <location>
        <begin position="303"/>
        <end position="321"/>
    </location>
</feature>
<evidence type="ECO:0000256" key="1">
    <source>
        <dbReference type="ARBA" id="ARBA00022884"/>
    </source>
</evidence>
<dbReference type="FunFam" id="3.30.70.330:FF:000816">
    <property type="entry name" value="Heterogeneous nuclear ribonucleoprotein Q"/>
    <property type="match status" value="1"/>
</dbReference>
<keyword evidence="1 2" id="KW-0694">RNA-binding</keyword>
<feature type="compositionally biased region" description="Basic and acidic residues" evidence="3">
    <location>
        <begin position="222"/>
        <end position="236"/>
    </location>
</feature>
<feature type="domain" description="RRM" evidence="4">
    <location>
        <begin position="579"/>
        <end position="661"/>
    </location>
</feature>
<feature type="domain" description="RRM" evidence="4">
    <location>
        <begin position="401"/>
        <end position="479"/>
    </location>
</feature>
<sequence length="918" mass="102691">MRTRNAGSSKTPPAKKTPPTRKSTSKSPANAQSSQTKRTSTIKTRQAKKNEASPLQNTSFNEEPEQSSEEAKAAADASPVTPETKVVTAAKSTPKRTPKRAVGRPRNSTKAVTARGQEEQVETIADETPKADNIEEAKKLEEPQNVEVVKADKIESKEAGEQRVEFVRQSAENELHPKERDERNADSASELAEKKRDIVEAASQGVPILLNQEEPCMAELSKSLENEEPTGAKEGEQTNEEEWEKESEKSMKEQTTNIGHKEQFNADPVSMEMKDQREQVKKVDGEKESDKSMEKEGEKALEQSMQEETSNIIHNQESNADSVEKETTNQLLQDDVKPEKENPSGDQAAEGCGEMLDSEKQGGEEFVEADPEEPLEEAETFDEEHKELSTMAKERKIKKENEIFVGGLDRDATEEDLKKVFEKIGEIVDVRLHKNSSTNKNKGYAFVKFSCKEHAKKALSEMKNPVIRGKRCGTAPSEDNDTLFLGNICNTWTKEAIKQKLKDYGVEDVENITLVPDVRHEGLSRGFAFLEFSCHHNAMLAYKRLQKPDVIFGHAERTVKVAFAEPVRELDPEIMAQVKSVFVDGLPPHWDEGCIREHFKGYGEIVRIVLARNMTTANRKDFGFVDFSTHEAALACVDGVNSSDFVDGTQKTKVRARLSNPLPKTQAVKGGMCGGFRIGHARGGAFPRSAVIGRGFTRGGHAANWGNFNRDRNFNLGGHGQIGRMGFRNDFNLNNAYPDFHQRQFGERMIPLRGGHYADTQGAAVAGPSRPYLDRAWYGTPERGPGERIPPRMPWYGTAERGPGEPIPPRMPFSPEGQFDRPFMGRHIDDPYLYEDSVHGMKRPFYMTDPDPNYMGPARVRPRLDYTDPAVFPGSRYNDSIAAGREQYSHDYHGADYGGGPYSSFYGGDNSYGRRYYY</sequence>
<proteinExistence type="predicted"/>
<accession>A0AAE1MCE3</accession>
<evidence type="ECO:0000313" key="6">
    <source>
        <dbReference type="Proteomes" id="UP001293593"/>
    </source>
</evidence>
<organism evidence="5 6">
    <name type="scientific">Acacia crassicarpa</name>
    <name type="common">northern wattle</name>
    <dbReference type="NCBI Taxonomy" id="499986"/>
    <lineage>
        <taxon>Eukaryota</taxon>
        <taxon>Viridiplantae</taxon>
        <taxon>Streptophyta</taxon>
        <taxon>Embryophyta</taxon>
        <taxon>Tracheophyta</taxon>
        <taxon>Spermatophyta</taxon>
        <taxon>Magnoliopsida</taxon>
        <taxon>eudicotyledons</taxon>
        <taxon>Gunneridae</taxon>
        <taxon>Pentapetalae</taxon>
        <taxon>rosids</taxon>
        <taxon>fabids</taxon>
        <taxon>Fabales</taxon>
        <taxon>Fabaceae</taxon>
        <taxon>Caesalpinioideae</taxon>
        <taxon>mimosoid clade</taxon>
        <taxon>Acacieae</taxon>
        <taxon>Acacia</taxon>
    </lineage>
</organism>
<dbReference type="Pfam" id="PF00076">
    <property type="entry name" value="RRM_1"/>
    <property type="match status" value="3"/>
</dbReference>
<dbReference type="EMBL" id="JAWXYG010000009">
    <property type="protein sequence ID" value="KAK4262087.1"/>
    <property type="molecule type" value="Genomic_DNA"/>
</dbReference>
<feature type="domain" description="RRM" evidence="4">
    <location>
        <begin position="481"/>
        <end position="566"/>
    </location>
</feature>
<feature type="region of interest" description="Disordered" evidence="3">
    <location>
        <begin position="150"/>
        <end position="198"/>
    </location>
</feature>
<comment type="caution">
    <text evidence="5">The sequence shown here is derived from an EMBL/GenBank/DDBJ whole genome shotgun (WGS) entry which is preliminary data.</text>
</comment>
<dbReference type="PROSITE" id="PS50102">
    <property type="entry name" value="RRM"/>
    <property type="match status" value="3"/>
</dbReference>
<evidence type="ECO:0000259" key="4">
    <source>
        <dbReference type="PROSITE" id="PS50102"/>
    </source>
</evidence>
<name>A0AAE1MCE3_9FABA</name>
<feature type="compositionally biased region" description="Acidic residues" evidence="3">
    <location>
        <begin position="365"/>
        <end position="382"/>
    </location>
</feature>